<dbReference type="InterPro" id="IPR029035">
    <property type="entry name" value="DHS-like_NAD/FAD-binding_dom"/>
</dbReference>
<dbReference type="Proteomes" id="UP001156903">
    <property type="component" value="Unassembled WGS sequence"/>
</dbReference>
<feature type="domain" description="Thiamine pyrophosphate enzyme TPP-binding" evidence="5">
    <location>
        <begin position="423"/>
        <end position="578"/>
    </location>
</feature>
<sequence length="604" mass="64543">MNSRRPTPLRRDVPVPSHGHGYGSLWASDAIAEMIRALDIPYVLLNPGSSFRGLHDSLVNHLGNVDPQMLVVLHEEHAVAIAHGYAKVTGKPLAAIVHSNVGLMHASMAIFNAWVDRVPVVVLGATGPVDAAKRRPWIDWMHTAQDQGALIRDFSKWDAQPASVGASYEALLRAKQIALTAPAGPTYVCFDVSLQETRIDAIPPLPDVSRYPVPSPAAPAQEALARAADLLSSAVRPVILMGRVSRSSEAWRQRIELAEKLNAQVLTDLRAGAAFPTDHPLHAAVPGVFLTPDAARTLRAADVVLSLDWYDLSGTLQQAWRNEDVDAKVIQISLDHYSHRGWSMDHQGLPPVDVFMPVEPDVAVPLLCTACASRPARNEAVTVTVTRSPSPEDGTISIAMVADALRRAAGSQPVTLIRVPLGWSGEMGHFRDPLDYLGMDGGAGIGSGPGMAVGAALALRASDRLPVLMTGDGDYLMGLTALWTAANAGIPLLTIVCNNRSFFNDELHQERVARDRDRPVQNRWIGQRIGDPDPDLAQLAQGLGLQGFGPTSDPAELDEVLARAVAAVREGSTVVVDVRVTPGYSAAMASGMTRSHEDAQGGGA</sequence>
<evidence type="ECO:0000259" key="4">
    <source>
        <dbReference type="Pfam" id="PF00205"/>
    </source>
</evidence>
<evidence type="ECO:0000313" key="8">
    <source>
        <dbReference type="Proteomes" id="UP001156903"/>
    </source>
</evidence>
<dbReference type="Pfam" id="PF00205">
    <property type="entry name" value="TPP_enzyme_M"/>
    <property type="match status" value="1"/>
</dbReference>
<dbReference type="InterPro" id="IPR012001">
    <property type="entry name" value="Thiamin_PyroP_enz_TPP-bd_dom"/>
</dbReference>
<evidence type="ECO:0000259" key="6">
    <source>
        <dbReference type="Pfam" id="PF02776"/>
    </source>
</evidence>
<evidence type="ECO:0000256" key="1">
    <source>
        <dbReference type="ARBA" id="ARBA00007812"/>
    </source>
</evidence>
<dbReference type="EMBL" id="BSPB01000007">
    <property type="protein sequence ID" value="GLS13934.1"/>
    <property type="molecule type" value="Genomic_DNA"/>
</dbReference>
<proteinExistence type="inferred from homology"/>
<dbReference type="InterPro" id="IPR011766">
    <property type="entry name" value="TPP_enzyme_TPP-bd"/>
</dbReference>
<dbReference type="Gene3D" id="3.40.50.970">
    <property type="match status" value="2"/>
</dbReference>
<dbReference type="Pfam" id="PF02775">
    <property type="entry name" value="TPP_enzyme_C"/>
    <property type="match status" value="1"/>
</dbReference>
<keyword evidence="8" id="KW-1185">Reference proteome</keyword>
<comment type="caution">
    <text evidence="7">The sequence shown here is derived from an EMBL/GenBank/DDBJ whole genome shotgun (WGS) entry which is preliminary data.</text>
</comment>
<evidence type="ECO:0000256" key="3">
    <source>
        <dbReference type="RuleBase" id="RU362132"/>
    </source>
</evidence>
<keyword evidence="2 3" id="KW-0786">Thiamine pyrophosphate</keyword>
<protein>
    <submittedName>
        <fullName evidence="7">Thiamine pyrophosphate-binding protein</fullName>
    </submittedName>
</protein>
<reference evidence="8" key="1">
    <citation type="journal article" date="2019" name="Int. J. Syst. Evol. Microbiol.">
        <title>The Global Catalogue of Microorganisms (GCM) 10K type strain sequencing project: providing services to taxonomists for standard genome sequencing and annotation.</title>
        <authorList>
            <consortium name="The Broad Institute Genomics Platform"/>
            <consortium name="The Broad Institute Genome Sequencing Center for Infectious Disease"/>
            <person name="Wu L."/>
            <person name="Ma J."/>
        </authorList>
    </citation>
    <scope>NUCLEOTIDE SEQUENCE [LARGE SCALE GENOMIC DNA]</scope>
    <source>
        <strain evidence="8">NBRC 109341</strain>
    </source>
</reference>
<evidence type="ECO:0000313" key="7">
    <source>
        <dbReference type="EMBL" id="GLS13934.1"/>
    </source>
</evidence>
<dbReference type="PANTHER" id="PTHR18968:SF13">
    <property type="entry name" value="ACETOLACTATE SYNTHASE CATALYTIC SUBUNIT, MITOCHONDRIAL"/>
    <property type="match status" value="1"/>
</dbReference>
<comment type="similarity">
    <text evidence="1 3">Belongs to the TPP enzyme family.</text>
</comment>
<name>A0ABQ6C4M3_9BURK</name>
<organism evidence="7 8">
    <name type="scientific">Hydrogenophaga electricum</name>
    <dbReference type="NCBI Taxonomy" id="1230953"/>
    <lineage>
        <taxon>Bacteria</taxon>
        <taxon>Pseudomonadati</taxon>
        <taxon>Pseudomonadota</taxon>
        <taxon>Betaproteobacteria</taxon>
        <taxon>Burkholderiales</taxon>
        <taxon>Comamonadaceae</taxon>
        <taxon>Hydrogenophaga</taxon>
    </lineage>
</organism>
<evidence type="ECO:0000259" key="5">
    <source>
        <dbReference type="Pfam" id="PF02775"/>
    </source>
</evidence>
<gene>
    <name evidence="7" type="ORF">GCM10007935_13640</name>
</gene>
<dbReference type="SUPFAM" id="SSF52467">
    <property type="entry name" value="DHS-like NAD/FAD-binding domain"/>
    <property type="match status" value="1"/>
</dbReference>
<dbReference type="SUPFAM" id="SSF52518">
    <property type="entry name" value="Thiamin diphosphate-binding fold (THDP-binding)"/>
    <property type="match status" value="2"/>
</dbReference>
<feature type="domain" description="Thiamine pyrophosphate enzyme central" evidence="4">
    <location>
        <begin position="224"/>
        <end position="336"/>
    </location>
</feature>
<dbReference type="CDD" id="cd07035">
    <property type="entry name" value="TPP_PYR_POX_like"/>
    <property type="match status" value="1"/>
</dbReference>
<accession>A0ABQ6C4M3</accession>
<dbReference type="InterPro" id="IPR045229">
    <property type="entry name" value="TPP_enz"/>
</dbReference>
<dbReference type="PANTHER" id="PTHR18968">
    <property type="entry name" value="THIAMINE PYROPHOSPHATE ENZYMES"/>
    <property type="match status" value="1"/>
</dbReference>
<dbReference type="Pfam" id="PF02776">
    <property type="entry name" value="TPP_enzyme_N"/>
    <property type="match status" value="1"/>
</dbReference>
<dbReference type="InterPro" id="IPR029061">
    <property type="entry name" value="THDP-binding"/>
</dbReference>
<dbReference type="InterPro" id="IPR012000">
    <property type="entry name" value="Thiamin_PyroP_enz_cen_dom"/>
</dbReference>
<feature type="domain" description="Thiamine pyrophosphate enzyme N-terminal TPP-binding" evidence="6">
    <location>
        <begin position="27"/>
        <end position="138"/>
    </location>
</feature>
<dbReference type="Gene3D" id="3.40.50.1220">
    <property type="entry name" value="TPP-binding domain"/>
    <property type="match status" value="1"/>
</dbReference>
<evidence type="ECO:0000256" key="2">
    <source>
        <dbReference type="ARBA" id="ARBA00023052"/>
    </source>
</evidence>